<dbReference type="EMBL" id="ABEU02000014">
    <property type="status" value="NOT_ANNOTATED_CDS"/>
    <property type="molecule type" value="Genomic_DNA"/>
</dbReference>
<proteinExistence type="predicted"/>
<evidence type="ECO:0000313" key="2">
    <source>
        <dbReference type="Proteomes" id="UP000006727"/>
    </source>
</evidence>
<protein>
    <submittedName>
        <fullName evidence="1">Uncharacterized protein</fullName>
    </submittedName>
</protein>
<keyword evidence="2" id="KW-1185">Reference proteome</keyword>
<sequence>MGMYMLEGLPRTNTKGQHWILMKFSRFTILEAWQLLPNSLFADQSGCTSMAALCAGGYW</sequence>
<reference evidence="1 2" key="2">
    <citation type="journal article" date="2018" name="Plant J.">
        <title>The Physcomitrella patens chromosome-scale assembly reveals moss genome structure and evolution.</title>
        <authorList>
            <person name="Lang D."/>
            <person name="Ullrich K.K."/>
            <person name="Murat F."/>
            <person name="Fuchs J."/>
            <person name="Jenkins J."/>
            <person name="Haas F.B."/>
            <person name="Piednoel M."/>
            <person name="Gundlach H."/>
            <person name="Van Bel M."/>
            <person name="Meyberg R."/>
            <person name="Vives C."/>
            <person name="Morata J."/>
            <person name="Symeonidi A."/>
            <person name="Hiss M."/>
            <person name="Muchero W."/>
            <person name="Kamisugi Y."/>
            <person name="Saleh O."/>
            <person name="Blanc G."/>
            <person name="Decker E.L."/>
            <person name="van Gessel N."/>
            <person name="Grimwood J."/>
            <person name="Hayes R.D."/>
            <person name="Graham S.W."/>
            <person name="Gunter L.E."/>
            <person name="McDaniel S.F."/>
            <person name="Hoernstein S.N.W."/>
            <person name="Larsson A."/>
            <person name="Li F.W."/>
            <person name="Perroud P.F."/>
            <person name="Phillips J."/>
            <person name="Ranjan P."/>
            <person name="Rokshar D.S."/>
            <person name="Rothfels C.J."/>
            <person name="Schneider L."/>
            <person name="Shu S."/>
            <person name="Stevenson D.W."/>
            <person name="Thummler F."/>
            <person name="Tillich M."/>
            <person name="Villarreal Aguilar J.C."/>
            <person name="Widiez T."/>
            <person name="Wong G.K."/>
            <person name="Wymore A."/>
            <person name="Zhang Y."/>
            <person name="Zimmer A.D."/>
            <person name="Quatrano R.S."/>
            <person name="Mayer K.F.X."/>
            <person name="Goodstein D."/>
            <person name="Casacuberta J.M."/>
            <person name="Vandepoele K."/>
            <person name="Reski R."/>
            <person name="Cuming A.C."/>
            <person name="Tuskan G.A."/>
            <person name="Maumus F."/>
            <person name="Salse J."/>
            <person name="Schmutz J."/>
            <person name="Rensing S.A."/>
        </authorList>
    </citation>
    <scope>NUCLEOTIDE SEQUENCE [LARGE SCALE GENOMIC DNA]</scope>
    <source>
        <strain evidence="1 2">cv. Gransden 2004</strain>
    </source>
</reference>
<dbReference type="Gramene" id="Pp3c14_190V3.3">
    <property type="protein sequence ID" value="Pp3c14_190V3.3"/>
    <property type="gene ID" value="Pp3c14_190"/>
</dbReference>
<dbReference type="Proteomes" id="UP000006727">
    <property type="component" value="Chromosome 14"/>
</dbReference>
<dbReference type="EnsemblPlants" id="Pp3c14_190V3.3">
    <property type="protein sequence ID" value="Pp3c14_190V3.3"/>
    <property type="gene ID" value="Pp3c14_190"/>
</dbReference>
<dbReference type="AlphaFoldDB" id="A0A7I4ATK8"/>
<accession>A0A7I4ATK8</accession>
<evidence type="ECO:0000313" key="1">
    <source>
        <dbReference type="EnsemblPlants" id="Pp3c14_190V3.2"/>
    </source>
</evidence>
<reference evidence="1" key="3">
    <citation type="submission" date="2020-12" db="UniProtKB">
        <authorList>
            <consortium name="EnsemblPlants"/>
        </authorList>
    </citation>
    <scope>IDENTIFICATION</scope>
</reference>
<reference evidence="1 2" key="1">
    <citation type="journal article" date="2008" name="Science">
        <title>The Physcomitrella genome reveals evolutionary insights into the conquest of land by plants.</title>
        <authorList>
            <person name="Rensing S."/>
            <person name="Lang D."/>
            <person name="Zimmer A."/>
            <person name="Terry A."/>
            <person name="Salamov A."/>
            <person name="Shapiro H."/>
            <person name="Nishiyama T."/>
            <person name="Perroud P.-F."/>
            <person name="Lindquist E."/>
            <person name="Kamisugi Y."/>
            <person name="Tanahashi T."/>
            <person name="Sakakibara K."/>
            <person name="Fujita T."/>
            <person name="Oishi K."/>
            <person name="Shin-I T."/>
            <person name="Kuroki Y."/>
            <person name="Toyoda A."/>
            <person name="Suzuki Y."/>
            <person name="Hashimoto A."/>
            <person name="Yamaguchi K."/>
            <person name="Sugano A."/>
            <person name="Kohara Y."/>
            <person name="Fujiyama A."/>
            <person name="Anterola A."/>
            <person name="Aoki S."/>
            <person name="Ashton N."/>
            <person name="Barbazuk W.B."/>
            <person name="Barker E."/>
            <person name="Bennetzen J."/>
            <person name="Bezanilla M."/>
            <person name="Blankenship R."/>
            <person name="Cho S.H."/>
            <person name="Dutcher S."/>
            <person name="Estelle M."/>
            <person name="Fawcett J.A."/>
            <person name="Gundlach H."/>
            <person name="Hanada K."/>
            <person name="Heyl A."/>
            <person name="Hicks K.A."/>
            <person name="Hugh J."/>
            <person name="Lohr M."/>
            <person name="Mayer K."/>
            <person name="Melkozernov A."/>
            <person name="Murata T."/>
            <person name="Nelson D."/>
            <person name="Pils B."/>
            <person name="Prigge M."/>
            <person name="Reiss B."/>
            <person name="Renner T."/>
            <person name="Rombauts S."/>
            <person name="Rushton P."/>
            <person name="Sanderfoot A."/>
            <person name="Schween G."/>
            <person name="Shiu S.-H."/>
            <person name="Stueber K."/>
            <person name="Theodoulou F.L."/>
            <person name="Tu H."/>
            <person name="Van de Peer Y."/>
            <person name="Verrier P.J."/>
            <person name="Waters E."/>
            <person name="Wood A."/>
            <person name="Yang L."/>
            <person name="Cove D."/>
            <person name="Cuming A."/>
            <person name="Hasebe M."/>
            <person name="Lucas S."/>
            <person name="Mishler D.B."/>
            <person name="Reski R."/>
            <person name="Grigoriev I."/>
            <person name="Quatrano R.S."/>
            <person name="Boore J.L."/>
        </authorList>
    </citation>
    <scope>NUCLEOTIDE SEQUENCE [LARGE SCALE GENOMIC DNA]</scope>
    <source>
        <strain evidence="1 2">cv. Gransden 2004</strain>
    </source>
</reference>
<organism evidence="1 2">
    <name type="scientific">Physcomitrium patens</name>
    <name type="common">Spreading-leaved earth moss</name>
    <name type="synonym">Physcomitrella patens</name>
    <dbReference type="NCBI Taxonomy" id="3218"/>
    <lineage>
        <taxon>Eukaryota</taxon>
        <taxon>Viridiplantae</taxon>
        <taxon>Streptophyta</taxon>
        <taxon>Embryophyta</taxon>
        <taxon>Bryophyta</taxon>
        <taxon>Bryophytina</taxon>
        <taxon>Bryopsida</taxon>
        <taxon>Funariidae</taxon>
        <taxon>Funariales</taxon>
        <taxon>Funariaceae</taxon>
        <taxon>Physcomitrium</taxon>
    </lineage>
</organism>
<name>A0A7I4ATK8_PHYPA</name>
<dbReference type="EnsemblPlants" id="Pp3c14_190V3.2">
    <property type="protein sequence ID" value="Pp3c14_190V3.2"/>
    <property type="gene ID" value="Pp3c14_190"/>
</dbReference>
<dbReference type="Gramene" id="Pp3c14_190V3.2">
    <property type="protein sequence ID" value="Pp3c14_190V3.2"/>
    <property type="gene ID" value="Pp3c14_190"/>
</dbReference>